<dbReference type="RefSeq" id="XP_024710389.1">
    <property type="nucleotide sequence ID" value="XM_024850502.1"/>
</dbReference>
<dbReference type="Proteomes" id="UP000234275">
    <property type="component" value="Unassembled WGS sequence"/>
</dbReference>
<keyword evidence="2" id="KW-0378">Hydrolase</keyword>
<dbReference type="OrthoDB" id="94039at2759"/>
<accession>A0A2I2GQD5</accession>
<name>A0A2I2GQD5_9EURO</name>
<keyword evidence="3" id="KW-1185">Reference proteome</keyword>
<dbReference type="Gene3D" id="3.40.50.1820">
    <property type="entry name" value="alpha/beta hydrolase"/>
    <property type="match status" value="1"/>
</dbReference>
<dbReference type="InterPro" id="IPR029058">
    <property type="entry name" value="AB_hydrolase_fold"/>
</dbReference>
<dbReference type="GeneID" id="36558201"/>
<dbReference type="GO" id="GO:0016787">
    <property type="term" value="F:hydrolase activity"/>
    <property type="evidence" value="ECO:0007669"/>
    <property type="project" value="UniProtKB-KW"/>
</dbReference>
<dbReference type="ESTHER" id="9euro-a0a2i2gqd5">
    <property type="family name" value="MpaH"/>
</dbReference>
<proteinExistence type="predicted"/>
<dbReference type="InterPro" id="IPR000073">
    <property type="entry name" value="AB_hydrolase_1"/>
</dbReference>
<evidence type="ECO:0000313" key="2">
    <source>
        <dbReference type="EMBL" id="PLB55087.1"/>
    </source>
</evidence>
<reference evidence="2 3" key="1">
    <citation type="submission" date="2016-12" db="EMBL/GenBank/DDBJ databases">
        <title>The genomes of Aspergillus section Nigri reveals drivers in fungal speciation.</title>
        <authorList>
            <consortium name="DOE Joint Genome Institute"/>
            <person name="Vesth T.C."/>
            <person name="Nybo J."/>
            <person name="Theobald S."/>
            <person name="Brandl J."/>
            <person name="Frisvad J.C."/>
            <person name="Nielsen K.F."/>
            <person name="Lyhne E.K."/>
            <person name="Kogle M.E."/>
            <person name="Kuo A."/>
            <person name="Riley R."/>
            <person name="Clum A."/>
            <person name="Nolan M."/>
            <person name="Lipzen A."/>
            <person name="Salamov A."/>
            <person name="Henrissat B."/>
            <person name="Wiebenga A."/>
            <person name="De Vries R.P."/>
            <person name="Grigoriev I.V."/>
            <person name="Mortensen U.H."/>
            <person name="Andersen M.R."/>
            <person name="Baker S.E."/>
        </authorList>
    </citation>
    <scope>NUCLEOTIDE SEQUENCE [LARGE SCALE GENOMIC DNA]</scope>
    <source>
        <strain evidence="2 3">IBT 23096</strain>
    </source>
</reference>
<evidence type="ECO:0000259" key="1">
    <source>
        <dbReference type="Pfam" id="PF12697"/>
    </source>
</evidence>
<comment type="caution">
    <text evidence="2">The sequence shown here is derived from an EMBL/GenBank/DDBJ whole genome shotgun (WGS) entry which is preliminary data.</text>
</comment>
<dbReference type="STRING" id="1392250.A0A2I2GQD5"/>
<dbReference type="AlphaFoldDB" id="A0A2I2GQD5"/>
<sequence>MSTTNFTVTEHTVAAGHIREYAGSTANSQEEVLQLHVKQYTPKEQSLPLSPNAVTVVAAHGVALAKELYEPLWDEIWQRSRQSGNVQIRSIWIADMVNMGGSGILNEDKLSTDFSWMDCARDLLLMVNHFRDQMPRPIVGVGHSFGGTIITNLAYLHPRLFTTVVLLDPVIQLNPPPMGFGTDPPSAINFTLYRPDVWPNRKAAMATYAKIFPAMDPRCLERAAKYGFRDLPTALHPNLPEGSDASDPPVTLTTTKYQDLLGQIRENLAARAPDGSVHINRRTHADLDPLAAFIPMYRPEPRSTFYRLPSLRPSALWLLGGNSYLRTDEIRQGVQACGTGVGGSGGMAPGRVKEVILPKAGHLFPFENVADAAEQCFRWLDREMAHFLRLEREWEEQRRSMSQRDHLVLGEEWYQAIKPTSAFRAPKPKKEKL</sequence>
<dbReference type="VEuPathDB" id="FungiDB:P170DRAFT_442985"/>
<evidence type="ECO:0000313" key="3">
    <source>
        <dbReference type="Proteomes" id="UP000234275"/>
    </source>
</evidence>
<dbReference type="EMBL" id="MSFO01000001">
    <property type="protein sequence ID" value="PLB55087.1"/>
    <property type="molecule type" value="Genomic_DNA"/>
</dbReference>
<dbReference type="Pfam" id="PF12697">
    <property type="entry name" value="Abhydrolase_6"/>
    <property type="match status" value="1"/>
</dbReference>
<protein>
    <submittedName>
        <fullName evidence="2">Alpha/beta-hydrolase</fullName>
    </submittedName>
</protein>
<organism evidence="2 3">
    <name type="scientific">Aspergillus steynii IBT 23096</name>
    <dbReference type="NCBI Taxonomy" id="1392250"/>
    <lineage>
        <taxon>Eukaryota</taxon>
        <taxon>Fungi</taxon>
        <taxon>Dikarya</taxon>
        <taxon>Ascomycota</taxon>
        <taxon>Pezizomycotina</taxon>
        <taxon>Eurotiomycetes</taxon>
        <taxon>Eurotiomycetidae</taxon>
        <taxon>Eurotiales</taxon>
        <taxon>Aspergillaceae</taxon>
        <taxon>Aspergillus</taxon>
        <taxon>Aspergillus subgen. Circumdati</taxon>
    </lineage>
</organism>
<gene>
    <name evidence="2" type="ORF">P170DRAFT_442985</name>
</gene>
<feature type="domain" description="AB hydrolase-1" evidence="1">
    <location>
        <begin position="56"/>
        <end position="368"/>
    </location>
</feature>
<dbReference type="SUPFAM" id="SSF53474">
    <property type="entry name" value="alpha/beta-Hydrolases"/>
    <property type="match status" value="1"/>
</dbReference>